<keyword evidence="4" id="KW-1185">Reference proteome</keyword>
<feature type="compositionally biased region" description="Polar residues" evidence="2">
    <location>
        <begin position="481"/>
        <end position="506"/>
    </location>
</feature>
<feature type="compositionally biased region" description="Low complexity" evidence="2">
    <location>
        <begin position="42"/>
        <end position="56"/>
    </location>
</feature>
<feature type="region of interest" description="Disordered" evidence="2">
    <location>
        <begin position="1088"/>
        <end position="1117"/>
    </location>
</feature>
<feature type="compositionally biased region" description="Acidic residues" evidence="2">
    <location>
        <begin position="1411"/>
        <end position="1424"/>
    </location>
</feature>
<dbReference type="Proteomes" id="UP001165122">
    <property type="component" value="Unassembled WGS sequence"/>
</dbReference>
<feature type="compositionally biased region" description="Polar residues" evidence="2">
    <location>
        <begin position="1580"/>
        <end position="1590"/>
    </location>
</feature>
<name>A0A9W7DQ07_9STRA</name>
<feature type="compositionally biased region" description="Polar residues" evidence="2">
    <location>
        <begin position="93"/>
        <end position="102"/>
    </location>
</feature>
<feature type="compositionally biased region" description="Low complexity" evidence="2">
    <location>
        <begin position="1541"/>
        <end position="1550"/>
    </location>
</feature>
<feature type="compositionally biased region" description="Pro residues" evidence="2">
    <location>
        <begin position="103"/>
        <end position="114"/>
    </location>
</feature>
<feature type="compositionally biased region" description="Basic and acidic residues" evidence="2">
    <location>
        <begin position="1401"/>
        <end position="1410"/>
    </location>
</feature>
<feature type="coiled-coil region" evidence="1">
    <location>
        <begin position="684"/>
        <end position="711"/>
    </location>
</feature>
<feature type="region of interest" description="Disordered" evidence="2">
    <location>
        <begin position="1401"/>
        <end position="1424"/>
    </location>
</feature>
<sequence length="1637" mass="184190">MSTLGLTRTEALALRKQQFQAKKKGRSVRAPPKVNPNSQAAQGGQQMPPYTQPTQPVEYGSPARGTDVTSSHLSSPTTFTLPNEMRSKPILPKTNNNINPTPYLQPPQQPPPQQRPATYLTAPFGTSGSIAPNAKAEYKVRTETNVPPDVYEPMRGARSEATEVGGFYELQNRMSNSVKAPELGSNTAFDQKVLLLQKQLQSGAPANIVQSVADGSSVKNGDNPFENEVREEMEKLERELREEVKRQSPIKQREQREERAVEEQQFIPEPMSRNDYGEQVKYQPRSPLRPNPPSPRPTRKGQLEKEYEIASQLEKQLLRKKEENERRIANFQEERKIEEEEGRREKIEKQRAYAEQLRKQQKQPQQQQQQGNGRGDNNVKENNPNVNVQFDVGGSEKEERMMQRKAQMEYAEQLRGQMVEKQQIRQQQTNNDATPAYLQSPSKQYQRPFDHHPPAGQQQQEQQQQQQQQQQQLLQQQQQQPTYNYNSNATPAYLQSPTKPSQQFNFSPRIPEKYVSPARVPPHKTPPVSPRLFPSEVASQGAQHFGTGLSTLYGGNVGGKAEQRLQSKVEYARYLERQMREKEDRKVKGRVNRIQEEKSLLSPSPLNAVPHKVHVSPAYEDHLSQQQVGSTYGQQAYAAPISHAPTAYQQQQVGSTALISHSPVVYQHQPSSMGEELNKKTEYGNMLKQQMKENEERKMREKEELKVYNQQFDSPAKPNGDVMQMMGSPDEWVDGPFGRRRLGGGGDAPPPGGVTDLKYRSNMIKHATSEEAQQHQYNTNQYNNPASNLLSPGTNNGATRQKMVADVYGQTATGAALGFGRNVSPPQRQPQQPSSFQNQFQLQQQQHPEPVYQPEVAWGTGPSITSQPKTSDHHSKANFQREALQLQMEEKRLRKEAEKRRQEEEDRDEWRRIELENERVKEEEKREKEVKKLEEQRQLEYLQQQQEKAAIKRRNGVNREGNVEEPPPDTVRSSHPASPRVRKAPAPPPKVQPLQQQQQYSPMRQTEQAGVLMSVEKRRLDAEAREESSLPALKPGDFFTVDVPENQHQLRESSPFTKNMEKLRSSVEEDFTKPLQDFQTNLHTNVARKAFAEKHTHQEQRRNPHHPPGSPRLDDSDQLEQSLRADSQFHMIPKSGGQLPFGDTMLGGRSPRGEELKGDSTRLEGEILDDQHEGDPMDSFVAQWQVANGFSAATGGYAPHRKLLHSAKAEAQLPNFAALRQMTSNRNFATGNPEGMAGMARVAAPPVVHAQDALRSTLMTSPESKNLSSNSDFITDEVANVSEVFSTARRNRNNLAEQSLKSDSLLMYIKDAKKIDSALTELQAVGEDFVEEPEELNFSSSGFQVKEIRDVVRGDSDDEDEVLVIPVSPSKGMSGPPVDAAELSNPFAVSSVTDEEREAMLEQQRSKWDIADEETYGNDDFEADLQEKEEDVILPRSNSEIGVLEKLKELEEKLGIVDGEGEGEKVVEDDFEDESEEEVEEIEEVEEKNRETRLSFTERWLGTDAKAGDVDENELKERKSFNAELIFVSGKDDEDADEVSDGSSDGSVSPPSSPTKKAASQYVGTVVASTQYVSTVIANSLTPRSAQKSGGSDKVASEVSSEGSMSPPGSPNKENKKQSEEEEDVSNALERIKGKMV</sequence>
<organism evidence="3 4">
    <name type="scientific">Triparma laevis f. longispina</name>
    <dbReference type="NCBI Taxonomy" id="1714387"/>
    <lineage>
        <taxon>Eukaryota</taxon>
        <taxon>Sar</taxon>
        <taxon>Stramenopiles</taxon>
        <taxon>Ochrophyta</taxon>
        <taxon>Bolidophyceae</taxon>
        <taxon>Parmales</taxon>
        <taxon>Triparmaceae</taxon>
        <taxon>Triparma</taxon>
    </lineage>
</organism>
<feature type="compositionally biased region" description="Low complexity" evidence="2">
    <location>
        <begin position="1597"/>
        <end position="1607"/>
    </location>
</feature>
<reference evidence="4" key="1">
    <citation type="journal article" date="2023" name="Commun. Biol.">
        <title>Genome analysis of Parmales, the sister group of diatoms, reveals the evolutionary specialization of diatoms from phago-mixotrophs to photoautotrophs.</title>
        <authorList>
            <person name="Ban H."/>
            <person name="Sato S."/>
            <person name="Yoshikawa S."/>
            <person name="Yamada K."/>
            <person name="Nakamura Y."/>
            <person name="Ichinomiya M."/>
            <person name="Sato N."/>
            <person name="Blanc-Mathieu R."/>
            <person name="Endo H."/>
            <person name="Kuwata A."/>
            <person name="Ogata H."/>
        </authorList>
    </citation>
    <scope>NUCLEOTIDE SEQUENCE [LARGE SCALE GENOMIC DNA]</scope>
    <source>
        <strain evidence="4">NIES 3700</strain>
    </source>
</reference>
<feature type="region of interest" description="Disordered" evidence="2">
    <location>
        <begin position="18"/>
        <end position="122"/>
    </location>
</feature>
<feature type="region of interest" description="Disordered" evidence="2">
    <location>
        <begin position="1580"/>
        <end position="1637"/>
    </location>
</feature>
<feature type="compositionally biased region" description="Basic and acidic residues" evidence="2">
    <location>
        <begin position="227"/>
        <end position="262"/>
    </location>
</feature>
<feature type="compositionally biased region" description="Basic and acidic residues" evidence="2">
    <location>
        <begin position="316"/>
        <end position="358"/>
    </location>
</feature>
<feature type="compositionally biased region" description="Polar residues" evidence="2">
    <location>
        <begin position="424"/>
        <end position="445"/>
    </location>
</feature>
<feature type="compositionally biased region" description="Low complexity" evidence="2">
    <location>
        <begin position="939"/>
        <end position="948"/>
    </location>
</feature>
<feature type="region of interest" description="Disordered" evidence="2">
    <location>
        <begin position="816"/>
        <end position="1009"/>
    </location>
</feature>
<evidence type="ECO:0000313" key="4">
    <source>
        <dbReference type="Proteomes" id="UP001165122"/>
    </source>
</evidence>
<feature type="compositionally biased region" description="Basic and acidic residues" evidence="2">
    <location>
        <begin position="888"/>
        <end position="938"/>
    </location>
</feature>
<accession>A0A9W7DQ07</accession>
<feature type="compositionally biased region" description="Pro residues" evidence="2">
    <location>
        <begin position="519"/>
        <end position="529"/>
    </location>
</feature>
<feature type="region of interest" description="Disordered" evidence="2">
    <location>
        <begin position="1459"/>
        <end position="1492"/>
    </location>
</feature>
<comment type="caution">
    <text evidence="3">The sequence shown here is derived from an EMBL/GenBank/DDBJ whole genome shotgun (WGS) entry which is preliminary data.</text>
</comment>
<feature type="compositionally biased region" description="Basic and acidic residues" evidence="2">
    <location>
        <begin position="1090"/>
        <end position="1102"/>
    </location>
</feature>
<feature type="compositionally biased region" description="Pro residues" evidence="2">
    <location>
        <begin position="287"/>
        <end position="296"/>
    </location>
</feature>
<feature type="compositionally biased region" description="Polar residues" evidence="2">
    <location>
        <begin position="785"/>
        <end position="799"/>
    </location>
</feature>
<feature type="region of interest" description="Disordered" evidence="2">
    <location>
        <begin position="771"/>
        <end position="801"/>
    </location>
</feature>
<gene>
    <name evidence="3" type="ORF">TrLO_g9415</name>
</gene>
<feature type="region of interest" description="Disordered" evidence="2">
    <location>
        <begin position="1521"/>
        <end position="1562"/>
    </location>
</feature>
<feature type="compositionally biased region" description="Low complexity" evidence="2">
    <location>
        <begin position="774"/>
        <end position="784"/>
    </location>
</feature>
<feature type="region of interest" description="Disordered" evidence="2">
    <location>
        <begin position="1130"/>
        <end position="1158"/>
    </location>
</feature>
<dbReference type="OrthoDB" id="10458320at2759"/>
<proteinExistence type="predicted"/>
<feature type="compositionally biased region" description="Low complexity" evidence="2">
    <location>
        <begin position="825"/>
        <end position="854"/>
    </location>
</feature>
<feature type="region of interest" description="Disordered" evidence="2">
    <location>
        <begin position="214"/>
        <end position="540"/>
    </location>
</feature>
<evidence type="ECO:0000256" key="1">
    <source>
        <dbReference type="SAM" id="Coils"/>
    </source>
</evidence>
<feature type="compositionally biased region" description="Polar residues" evidence="2">
    <location>
        <begin position="67"/>
        <end position="81"/>
    </location>
</feature>
<feature type="compositionally biased region" description="Acidic residues" evidence="2">
    <location>
        <begin position="1469"/>
        <end position="1486"/>
    </location>
</feature>
<protein>
    <submittedName>
        <fullName evidence="3">Uncharacterized protein</fullName>
    </submittedName>
</protein>
<dbReference type="EMBL" id="BRXW01000393">
    <property type="protein sequence ID" value="GMH50120.1"/>
    <property type="molecule type" value="Genomic_DNA"/>
</dbReference>
<keyword evidence="1" id="KW-0175">Coiled coil</keyword>
<feature type="compositionally biased region" description="Low complexity" evidence="2">
    <location>
        <begin position="457"/>
        <end position="480"/>
    </location>
</feature>
<evidence type="ECO:0000256" key="2">
    <source>
        <dbReference type="SAM" id="MobiDB-lite"/>
    </source>
</evidence>
<evidence type="ECO:0000313" key="3">
    <source>
        <dbReference type="EMBL" id="GMH50120.1"/>
    </source>
</evidence>